<evidence type="ECO:0000256" key="2">
    <source>
        <dbReference type="ARBA" id="ARBA00023125"/>
    </source>
</evidence>
<dbReference type="SUPFAM" id="SSF47413">
    <property type="entry name" value="lambda repressor-like DNA-binding domains"/>
    <property type="match status" value="1"/>
</dbReference>
<protein>
    <submittedName>
        <fullName evidence="6">LacI family transcriptional regulator</fullName>
    </submittedName>
</protein>
<feature type="domain" description="HTH lacI-type" evidence="5">
    <location>
        <begin position="11"/>
        <end position="65"/>
    </location>
</feature>
<dbReference type="RefSeq" id="WP_203931987.1">
    <property type="nucleotide sequence ID" value="NZ_BOPH01000097.1"/>
</dbReference>
<organism evidence="6 7">
    <name type="scientific">Virgisporangium ochraceum</name>
    <dbReference type="NCBI Taxonomy" id="65505"/>
    <lineage>
        <taxon>Bacteria</taxon>
        <taxon>Bacillati</taxon>
        <taxon>Actinomycetota</taxon>
        <taxon>Actinomycetes</taxon>
        <taxon>Micromonosporales</taxon>
        <taxon>Micromonosporaceae</taxon>
        <taxon>Virgisporangium</taxon>
    </lineage>
</organism>
<dbReference type="GO" id="GO:0003700">
    <property type="term" value="F:DNA-binding transcription factor activity"/>
    <property type="evidence" value="ECO:0007669"/>
    <property type="project" value="TreeGrafter"/>
</dbReference>
<dbReference type="PROSITE" id="PS50932">
    <property type="entry name" value="HTH_LACI_2"/>
    <property type="match status" value="1"/>
</dbReference>
<keyword evidence="2" id="KW-0238">DNA-binding</keyword>
<evidence type="ECO:0000259" key="5">
    <source>
        <dbReference type="PROSITE" id="PS50932"/>
    </source>
</evidence>
<dbReference type="SMART" id="SM00354">
    <property type="entry name" value="HTH_LACI"/>
    <property type="match status" value="1"/>
</dbReference>
<evidence type="ECO:0000313" key="6">
    <source>
        <dbReference type="EMBL" id="GIJ72130.1"/>
    </source>
</evidence>
<dbReference type="PANTHER" id="PTHR30146:SF155">
    <property type="entry name" value="ALANINE RACEMASE"/>
    <property type="match status" value="1"/>
</dbReference>
<dbReference type="Proteomes" id="UP000635606">
    <property type="component" value="Unassembled WGS sequence"/>
</dbReference>
<evidence type="ECO:0000313" key="7">
    <source>
        <dbReference type="Proteomes" id="UP000635606"/>
    </source>
</evidence>
<dbReference type="InterPro" id="IPR000843">
    <property type="entry name" value="HTH_LacI"/>
</dbReference>
<keyword evidence="1" id="KW-0805">Transcription regulation</keyword>
<name>A0A8J4EE15_9ACTN</name>
<dbReference type="CDD" id="cd01392">
    <property type="entry name" value="HTH_LacI"/>
    <property type="match status" value="1"/>
</dbReference>
<proteinExistence type="predicted"/>
<dbReference type="Gene3D" id="3.40.50.2300">
    <property type="match status" value="2"/>
</dbReference>
<evidence type="ECO:0000256" key="4">
    <source>
        <dbReference type="SAM" id="MobiDB-lite"/>
    </source>
</evidence>
<dbReference type="InterPro" id="IPR028082">
    <property type="entry name" value="Peripla_BP_I"/>
</dbReference>
<dbReference type="GO" id="GO:0000976">
    <property type="term" value="F:transcription cis-regulatory region binding"/>
    <property type="evidence" value="ECO:0007669"/>
    <property type="project" value="TreeGrafter"/>
</dbReference>
<gene>
    <name evidence="6" type="ORF">Voc01_070470</name>
</gene>
<dbReference type="InterPro" id="IPR046335">
    <property type="entry name" value="LacI/GalR-like_sensor"/>
</dbReference>
<reference evidence="6" key="1">
    <citation type="submission" date="2021-01" db="EMBL/GenBank/DDBJ databases">
        <title>Whole genome shotgun sequence of Virgisporangium ochraceum NBRC 16418.</title>
        <authorList>
            <person name="Komaki H."/>
            <person name="Tamura T."/>
        </authorList>
    </citation>
    <scope>NUCLEOTIDE SEQUENCE</scope>
    <source>
        <strain evidence="6">NBRC 16418</strain>
    </source>
</reference>
<evidence type="ECO:0000256" key="1">
    <source>
        <dbReference type="ARBA" id="ARBA00023015"/>
    </source>
</evidence>
<dbReference type="EMBL" id="BOPH01000097">
    <property type="protein sequence ID" value="GIJ72130.1"/>
    <property type="molecule type" value="Genomic_DNA"/>
</dbReference>
<dbReference type="Gene3D" id="1.10.260.40">
    <property type="entry name" value="lambda repressor-like DNA-binding domains"/>
    <property type="match status" value="1"/>
</dbReference>
<dbReference type="Pfam" id="PF00356">
    <property type="entry name" value="LacI"/>
    <property type="match status" value="1"/>
</dbReference>
<sequence>MPNHDHLARRPTIADVARHAGVSTAAVSYTLNDRPGVSPGVRRRIRAAVETVGWVPRPAARAVRGRGAGAIGFAMAGPTRLFGIEPFNLTLASGLAGELSGSSYELFLREVADVEQEAALYRRWWAEGRVDAVFLSNLRDDDPRIDVLTEIGMPAVVYGDPAVVGDLTPFGDGQLPAMADAIGYLATIGHGTVAFVTGPPQLRHTAHRTQAFLRACRANGIERSTVVAGHYRGPYAARITERLLTARSRPTAVIYDNDVMALAGMAATRALGLRVPADVSLISWEDSLLVRNSHPSMATVSRGVADRGRRIAQMLVALLAGEAVTGGPLEPSWLEPAGSVASPGGRSRNRNR</sequence>
<keyword evidence="3" id="KW-0804">Transcription</keyword>
<dbReference type="Pfam" id="PF13377">
    <property type="entry name" value="Peripla_BP_3"/>
    <property type="match status" value="1"/>
</dbReference>
<dbReference type="SUPFAM" id="SSF53822">
    <property type="entry name" value="Periplasmic binding protein-like I"/>
    <property type="match status" value="1"/>
</dbReference>
<dbReference type="PANTHER" id="PTHR30146">
    <property type="entry name" value="LACI-RELATED TRANSCRIPTIONAL REPRESSOR"/>
    <property type="match status" value="1"/>
</dbReference>
<evidence type="ECO:0000256" key="3">
    <source>
        <dbReference type="ARBA" id="ARBA00023163"/>
    </source>
</evidence>
<dbReference type="InterPro" id="IPR010982">
    <property type="entry name" value="Lambda_DNA-bd_dom_sf"/>
</dbReference>
<dbReference type="AlphaFoldDB" id="A0A8J4EE15"/>
<keyword evidence="7" id="KW-1185">Reference proteome</keyword>
<accession>A0A8J4EE15</accession>
<comment type="caution">
    <text evidence="6">The sequence shown here is derived from an EMBL/GenBank/DDBJ whole genome shotgun (WGS) entry which is preliminary data.</text>
</comment>
<feature type="region of interest" description="Disordered" evidence="4">
    <location>
        <begin position="332"/>
        <end position="352"/>
    </location>
</feature>